<accession>A0A2Z6AV27</accession>
<dbReference type="RefSeq" id="WP_126375987.1">
    <property type="nucleotide sequence ID" value="NZ_AP017378.1"/>
</dbReference>
<name>A0A2Z6AV27_9BACT</name>
<organism evidence="1 2">
    <name type="scientific">Desulfovibrio ferrophilus</name>
    <dbReference type="NCBI Taxonomy" id="241368"/>
    <lineage>
        <taxon>Bacteria</taxon>
        <taxon>Pseudomonadati</taxon>
        <taxon>Thermodesulfobacteriota</taxon>
        <taxon>Desulfovibrionia</taxon>
        <taxon>Desulfovibrionales</taxon>
        <taxon>Desulfovibrionaceae</taxon>
        <taxon>Desulfovibrio</taxon>
    </lineage>
</organism>
<protein>
    <recommendedName>
        <fullName evidence="3">AsmA family protein</fullName>
    </recommendedName>
</protein>
<dbReference type="EMBL" id="AP017378">
    <property type="protein sequence ID" value="BBD07087.1"/>
    <property type="molecule type" value="Genomic_DNA"/>
</dbReference>
<dbReference type="KEGG" id="dfl:DFE_0361"/>
<keyword evidence="2" id="KW-1185">Reference proteome</keyword>
<proteinExistence type="predicted"/>
<dbReference type="OrthoDB" id="9810976at2"/>
<evidence type="ECO:0000313" key="1">
    <source>
        <dbReference type="EMBL" id="BBD07087.1"/>
    </source>
</evidence>
<reference evidence="1 2" key="1">
    <citation type="journal article" date="2018" name="Sci. Adv.">
        <title>Multi-heme cytochromes provide a pathway for survival in energy-limited environments.</title>
        <authorList>
            <person name="Deng X."/>
            <person name="Dohmae N."/>
            <person name="Nealson K.H."/>
            <person name="Hashimoto K."/>
            <person name="Okamoto A."/>
        </authorList>
    </citation>
    <scope>NUCLEOTIDE SEQUENCE [LARGE SCALE GENOMIC DNA]</scope>
    <source>
        <strain evidence="1 2">IS5</strain>
    </source>
</reference>
<dbReference type="AlphaFoldDB" id="A0A2Z6AV27"/>
<evidence type="ECO:0008006" key="3">
    <source>
        <dbReference type="Google" id="ProtNLM"/>
    </source>
</evidence>
<dbReference type="Proteomes" id="UP000269883">
    <property type="component" value="Chromosome"/>
</dbReference>
<sequence>MKKLIVWGGLGLTLLVAGAIAVTIMSINPLIEKAVNTFGPKLVAAPVHLDTSDVSVFSGEGELRGLFVGNPAGYKSESAFKLGAVRVKVDKESFASDRIVINDITILAPQITYELSGRKSNIQALLDNVNKTAGQEQAAEKQRKKSGQEEPGGGQKIQIDNLLIKGGEITLAITGLGGEVMTVPLPEIHLTDIGKDKDGATPAEAFAQIMAAVNKAVGKAAAGSLGNLTKGLEKSLEDLKNNSGDLKKGVDDLSKGIKGMFQ</sequence>
<gene>
    <name evidence="1" type="ORF">DFE_0361</name>
</gene>
<evidence type="ECO:0000313" key="2">
    <source>
        <dbReference type="Proteomes" id="UP000269883"/>
    </source>
</evidence>